<keyword evidence="8 18" id="KW-0812">Transmembrane</keyword>
<keyword evidence="13 16" id="KW-0472">Membrane</keyword>
<keyword evidence="20" id="KW-1185">Reference proteome</keyword>
<gene>
    <name evidence="19" type="ORF">OKIOD_LOCUS4951</name>
</gene>
<evidence type="ECO:0000256" key="14">
    <source>
        <dbReference type="ARBA" id="ARBA00023209"/>
    </source>
</evidence>
<proteinExistence type="inferred from homology"/>
<dbReference type="PROSITE" id="PS00379">
    <property type="entry name" value="CDP_ALCOHOL_P_TRANSF"/>
    <property type="match status" value="1"/>
</dbReference>
<dbReference type="PANTHER" id="PTHR15362:SF4">
    <property type="entry name" value="CDP-DIACYLGLYCEROL--INOSITOL 3-PHOSPHATIDYLTRANSFERASE"/>
    <property type="match status" value="1"/>
</dbReference>
<dbReference type="InterPro" id="IPR043130">
    <property type="entry name" value="CDP-OH_PTrfase_TM_dom"/>
</dbReference>
<keyword evidence="12 16" id="KW-0443">Lipid metabolism</keyword>
<evidence type="ECO:0000256" key="6">
    <source>
        <dbReference type="ARBA" id="ARBA00022516"/>
    </source>
</evidence>
<name>A0ABN7SCV3_OIKDI</name>
<reference evidence="19 20" key="1">
    <citation type="submission" date="2021-04" db="EMBL/GenBank/DDBJ databases">
        <authorList>
            <person name="Bliznina A."/>
        </authorList>
    </citation>
    <scope>NUCLEOTIDE SEQUENCE [LARGE SCALE GENOMIC DNA]</scope>
</reference>
<dbReference type="Proteomes" id="UP001158576">
    <property type="component" value="Chromosome XSR"/>
</dbReference>
<keyword evidence="9" id="KW-0479">Metal-binding</keyword>
<keyword evidence="15 16" id="KW-1208">Phospholipid metabolism</keyword>
<dbReference type="PIRSF" id="PIRSF000848">
    <property type="entry name" value="CDP_diag_ino_3_P"/>
    <property type="match status" value="1"/>
</dbReference>
<sequence length="209" mass="23405">MVTTGQVLLYVPNLIGYARVVLLLASLFFMLHDPWTTAGLYMTSALLDAFDGHAARILNQCSKFGAILDMLTDRVATSMLLMALSVLYPKYCILFQLSMGLDIWAHWLHMHTVQELGRASHKAFGPDSNPILRIYYTNRIVLFFMCAGNELFYSSLYFWAFTDFHGLVPILVYVSLPIAVVKSGIAAVQLIYAARNLAELDAVQASKQK</sequence>
<evidence type="ECO:0000256" key="1">
    <source>
        <dbReference type="ARBA" id="ARBA00001936"/>
    </source>
</evidence>
<comment type="catalytic activity">
    <reaction evidence="16">
        <text>a CDP-1,2-diacyl-sn-glycerol + myo-inositol = a 1,2-diacyl-sn-glycero-3-phospho-(1D-myo-inositol) + CMP + H(+)</text>
        <dbReference type="Rhea" id="RHEA:11580"/>
        <dbReference type="ChEBI" id="CHEBI:15378"/>
        <dbReference type="ChEBI" id="CHEBI:17268"/>
        <dbReference type="ChEBI" id="CHEBI:57880"/>
        <dbReference type="ChEBI" id="CHEBI:58332"/>
        <dbReference type="ChEBI" id="CHEBI:60377"/>
        <dbReference type="EC" id="2.7.8.11"/>
    </reaction>
</comment>
<comment type="similarity">
    <text evidence="4 16 17">Belongs to the CDP-alcohol phosphatidyltransferase class-I family.</text>
</comment>
<comment type="subcellular location">
    <subcellularLocation>
        <location evidence="3">Membrane</location>
        <topology evidence="3">Multi-pass membrane protein</topology>
    </subcellularLocation>
</comment>
<dbReference type="InterPro" id="IPR048254">
    <property type="entry name" value="CDP_ALCOHOL_P_TRANSF_CS"/>
</dbReference>
<feature type="transmembrane region" description="Helical" evidence="18">
    <location>
        <begin position="79"/>
        <end position="101"/>
    </location>
</feature>
<feature type="transmembrane region" description="Helical" evidence="18">
    <location>
        <begin position="140"/>
        <end position="161"/>
    </location>
</feature>
<evidence type="ECO:0000256" key="13">
    <source>
        <dbReference type="ARBA" id="ARBA00023136"/>
    </source>
</evidence>
<dbReference type="InterPro" id="IPR014387">
    <property type="entry name" value="CDP_diag_ino_3_P_euk"/>
</dbReference>
<evidence type="ECO:0000313" key="20">
    <source>
        <dbReference type="Proteomes" id="UP001158576"/>
    </source>
</evidence>
<comment type="cofactor">
    <cofactor evidence="2">
        <name>Mg(2+)</name>
        <dbReference type="ChEBI" id="CHEBI:18420"/>
    </cofactor>
</comment>
<evidence type="ECO:0000256" key="12">
    <source>
        <dbReference type="ARBA" id="ARBA00023098"/>
    </source>
</evidence>
<evidence type="ECO:0000256" key="9">
    <source>
        <dbReference type="ARBA" id="ARBA00022723"/>
    </source>
</evidence>
<evidence type="ECO:0000256" key="17">
    <source>
        <dbReference type="RuleBase" id="RU003750"/>
    </source>
</evidence>
<dbReference type="EC" id="2.7.8.11" evidence="5 16"/>
<feature type="transmembrane region" description="Helical" evidence="18">
    <location>
        <begin position="7"/>
        <end position="31"/>
    </location>
</feature>
<evidence type="ECO:0000256" key="8">
    <source>
        <dbReference type="ARBA" id="ARBA00022692"/>
    </source>
</evidence>
<dbReference type="Gene3D" id="1.20.120.1760">
    <property type="match status" value="1"/>
</dbReference>
<dbReference type="Pfam" id="PF01066">
    <property type="entry name" value="CDP-OH_P_transf"/>
    <property type="match status" value="1"/>
</dbReference>
<evidence type="ECO:0000256" key="16">
    <source>
        <dbReference type="PIRNR" id="PIRNR000848"/>
    </source>
</evidence>
<dbReference type="PANTHER" id="PTHR15362">
    <property type="entry name" value="PHOSPHATIDYLINOSITOL SYNTHASE"/>
    <property type="match status" value="1"/>
</dbReference>
<protein>
    <recommendedName>
        <fullName evidence="5 16">CDP-diacylglycerol--inositol 3-phosphatidyltransferase</fullName>
        <ecNumber evidence="5 16">2.7.8.11</ecNumber>
    </recommendedName>
</protein>
<feature type="transmembrane region" description="Helical" evidence="18">
    <location>
        <begin position="167"/>
        <end position="192"/>
    </location>
</feature>
<evidence type="ECO:0000256" key="4">
    <source>
        <dbReference type="ARBA" id="ARBA00010441"/>
    </source>
</evidence>
<keyword evidence="14 16" id="KW-0594">Phospholipid biosynthesis</keyword>
<evidence type="ECO:0000256" key="5">
    <source>
        <dbReference type="ARBA" id="ARBA00013212"/>
    </source>
</evidence>
<evidence type="ECO:0000256" key="7">
    <source>
        <dbReference type="ARBA" id="ARBA00022679"/>
    </source>
</evidence>
<keyword evidence="6 16" id="KW-0444">Lipid biosynthesis</keyword>
<dbReference type="InterPro" id="IPR000462">
    <property type="entry name" value="CDP-OH_P_trans"/>
</dbReference>
<keyword evidence="11 18" id="KW-1133">Transmembrane helix</keyword>
<evidence type="ECO:0000256" key="11">
    <source>
        <dbReference type="ARBA" id="ARBA00022989"/>
    </source>
</evidence>
<evidence type="ECO:0000256" key="15">
    <source>
        <dbReference type="ARBA" id="ARBA00023264"/>
    </source>
</evidence>
<evidence type="ECO:0000256" key="10">
    <source>
        <dbReference type="ARBA" id="ARBA00022842"/>
    </source>
</evidence>
<keyword evidence="7 16" id="KW-0808">Transferase</keyword>
<evidence type="ECO:0000256" key="3">
    <source>
        <dbReference type="ARBA" id="ARBA00004141"/>
    </source>
</evidence>
<evidence type="ECO:0000256" key="18">
    <source>
        <dbReference type="SAM" id="Phobius"/>
    </source>
</evidence>
<dbReference type="EMBL" id="OU015569">
    <property type="protein sequence ID" value="CAG5094255.1"/>
    <property type="molecule type" value="Genomic_DNA"/>
</dbReference>
<accession>A0ABN7SCV3</accession>
<evidence type="ECO:0000313" key="19">
    <source>
        <dbReference type="EMBL" id="CAG5094255.1"/>
    </source>
</evidence>
<keyword evidence="10" id="KW-0460">Magnesium</keyword>
<evidence type="ECO:0000256" key="2">
    <source>
        <dbReference type="ARBA" id="ARBA00001946"/>
    </source>
</evidence>
<comment type="cofactor">
    <cofactor evidence="1">
        <name>Mn(2+)</name>
        <dbReference type="ChEBI" id="CHEBI:29035"/>
    </cofactor>
</comment>
<organism evidence="19 20">
    <name type="scientific">Oikopleura dioica</name>
    <name type="common">Tunicate</name>
    <dbReference type="NCBI Taxonomy" id="34765"/>
    <lineage>
        <taxon>Eukaryota</taxon>
        <taxon>Metazoa</taxon>
        <taxon>Chordata</taxon>
        <taxon>Tunicata</taxon>
        <taxon>Appendicularia</taxon>
        <taxon>Copelata</taxon>
        <taxon>Oikopleuridae</taxon>
        <taxon>Oikopleura</taxon>
    </lineage>
</organism>